<dbReference type="AlphaFoldDB" id="A0AAE7R4A9"/>
<dbReference type="KEGG" id="arui:G6M88_14985"/>
<dbReference type="EMBL" id="JAAMCP010000008">
    <property type="protein sequence ID" value="NTF37926.1"/>
    <property type="molecule type" value="Genomic_DNA"/>
</dbReference>
<protein>
    <submittedName>
        <fullName evidence="2">Uncharacterized protein</fullName>
    </submittedName>
</protein>
<accession>A0AAE7R4A9</accession>
<evidence type="ECO:0000313" key="4">
    <source>
        <dbReference type="Proteomes" id="UP000822331"/>
    </source>
</evidence>
<reference evidence="2" key="2">
    <citation type="submission" date="2020-02" db="EMBL/GenBank/DDBJ databases">
        <title>Unexpected conservation and global transmission of agrobacterial virulence plasmids.</title>
        <authorList>
            <person name="Weisberg A.J."/>
            <person name="Davis E.W. II"/>
            <person name="Tabima J.R."/>
            <person name="Belcher M.S."/>
            <person name="Miller M."/>
            <person name="Kuo C.-H."/>
            <person name="Loper J.E."/>
            <person name="Grunwald N.J."/>
            <person name="Putnam M.L."/>
            <person name="Chang J.H."/>
        </authorList>
    </citation>
    <scope>NUCLEOTIDE SEQUENCE</scope>
    <source>
        <strain evidence="2">W2/73</strain>
    </source>
</reference>
<reference evidence="1 4" key="1">
    <citation type="journal article" date="2020" name="Science">
        <title>Unexpected conservation and global transmission of agrobacterial virulence plasmids.</title>
        <authorList>
            <person name="Weisberg A.J."/>
            <person name="Davis E.W. 2nd"/>
            <person name="Tabima J."/>
            <person name="Belcher M.S."/>
            <person name="Miller M."/>
            <person name="Kuo C.H."/>
            <person name="Loper J.E."/>
            <person name="Grunwald N.J."/>
            <person name="Putnam M.L."/>
            <person name="Chang J.H."/>
        </authorList>
    </citation>
    <scope>NUCLEOTIDE SEQUENCE [LARGE SCALE GENOMIC DNA]</scope>
    <source>
        <strain evidence="1 4">A19/93</strain>
    </source>
</reference>
<dbReference type="RefSeq" id="WP_065698563.1">
    <property type="nucleotide sequence ID" value="NZ_CP049207.1"/>
</dbReference>
<proteinExistence type="predicted"/>
<name>A0AAE7R4A9_9HYPH</name>
<keyword evidence="4" id="KW-1185">Reference proteome</keyword>
<organism evidence="2 3">
    <name type="scientific">Agrobacterium rubi</name>
    <dbReference type="NCBI Taxonomy" id="28099"/>
    <lineage>
        <taxon>Bacteria</taxon>
        <taxon>Pseudomonadati</taxon>
        <taxon>Pseudomonadota</taxon>
        <taxon>Alphaproteobacteria</taxon>
        <taxon>Hyphomicrobiales</taxon>
        <taxon>Rhizobiaceae</taxon>
        <taxon>Rhizobium/Agrobacterium group</taxon>
        <taxon>Agrobacterium</taxon>
    </lineage>
</organism>
<dbReference type="EMBL" id="CP049207">
    <property type="protein sequence ID" value="QTG01788.1"/>
    <property type="molecule type" value="Genomic_DNA"/>
</dbReference>
<evidence type="ECO:0000313" key="2">
    <source>
        <dbReference type="EMBL" id="QTG01788.1"/>
    </source>
</evidence>
<dbReference type="Proteomes" id="UP000663912">
    <property type="component" value="Chromosome 2"/>
</dbReference>
<evidence type="ECO:0000313" key="3">
    <source>
        <dbReference type="Proteomes" id="UP000663912"/>
    </source>
</evidence>
<dbReference type="Proteomes" id="UP000822331">
    <property type="component" value="Unassembled WGS sequence"/>
</dbReference>
<gene>
    <name evidence="1" type="ORF">G6L72_14565</name>
    <name evidence="2" type="ORF">G6M88_14985</name>
</gene>
<evidence type="ECO:0000313" key="1">
    <source>
        <dbReference type="EMBL" id="NTF37926.1"/>
    </source>
</evidence>
<sequence>MVFWHHPELNNGAIQDAHCLKGWEAGVMAAVAGSVARAISLLVQYVSDLTIDVITEELVDLFNDAGLRLDLLGGGGAPASRSQSVSPLIEEL</sequence>